<accession>Q2S4B7</accession>
<proteinExistence type="predicted"/>
<gene>
    <name evidence="2" type="primary">dfrA</name>
    <name evidence="2" type="ordered locus">SRU_0829</name>
</gene>
<dbReference type="Pfam" id="PF01370">
    <property type="entry name" value="Epimerase"/>
    <property type="match status" value="1"/>
</dbReference>
<evidence type="ECO:0000259" key="1">
    <source>
        <dbReference type="Pfam" id="PF01370"/>
    </source>
</evidence>
<sequence length="344" mass="36934">MTPTEDRRRSMASSHSVLVTGATGFVGSVLTRQLVDAGTDVRIFRRDTSSLDLLGTYAERVDHAVGDLRRARSLYEAMQGVDRVYHVAAKVSFARGDRAAVRRVNADGTAHVVNAALKAGVDRLVHTSSIAALGRPPEPDGAIDETTEWQGLPHRSAYARSKRRAELEVHRGIAEGLDATLVNPSLVFGVGGPETNTRRIVDAVRSGWLLAVPPGGTNVVDVRDVAAGLRAAMQKGETGRRYFLGGENLSWRTLATTLADEFGVAPPRYTIPPSLLRVGGMLAEGVAALTRTQPVLARTTARTAARTYRYDNSRARAELGCTFRPFAETARRVAAVLSGDAPTP</sequence>
<dbReference type="OrthoDB" id="596910at2"/>
<feature type="domain" description="NAD-dependent epimerase/dehydratase" evidence="1">
    <location>
        <begin position="17"/>
        <end position="245"/>
    </location>
</feature>
<organism evidence="2 3">
    <name type="scientific">Salinibacter ruber (strain DSM 13855 / M31)</name>
    <dbReference type="NCBI Taxonomy" id="309807"/>
    <lineage>
        <taxon>Bacteria</taxon>
        <taxon>Pseudomonadati</taxon>
        <taxon>Rhodothermota</taxon>
        <taxon>Rhodothermia</taxon>
        <taxon>Rhodothermales</taxon>
        <taxon>Salinibacteraceae</taxon>
        <taxon>Salinibacter</taxon>
    </lineage>
</organism>
<dbReference type="PANTHER" id="PTHR48079:SF6">
    <property type="entry name" value="NAD(P)-BINDING DOMAIN-CONTAINING PROTEIN-RELATED"/>
    <property type="match status" value="1"/>
</dbReference>
<dbReference type="SUPFAM" id="SSF51735">
    <property type="entry name" value="NAD(P)-binding Rossmann-fold domains"/>
    <property type="match status" value="1"/>
</dbReference>
<dbReference type="EMBL" id="CP000159">
    <property type="protein sequence ID" value="ABC44668.1"/>
    <property type="molecule type" value="Genomic_DNA"/>
</dbReference>
<dbReference type="KEGG" id="sru:SRU_0829"/>
<dbReference type="CDD" id="cd05228">
    <property type="entry name" value="AR_FR_like_1_SDR_e"/>
    <property type="match status" value="1"/>
</dbReference>
<protein>
    <submittedName>
        <fullName evidence="2">Dihydroflavonol 4-reductase</fullName>
    </submittedName>
</protein>
<evidence type="ECO:0000313" key="2">
    <source>
        <dbReference type="EMBL" id="ABC44668.1"/>
    </source>
</evidence>
<reference evidence="2 3" key="1">
    <citation type="journal article" date="2005" name="Proc. Natl. Acad. Sci. U.S.A.">
        <title>The genome of Salinibacter ruber: convergence and gene exchange among hyperhalophilic bacteria and archaea.</title>
        <authorList>
            <person name="Mongodin E.F."/>
            <person name="Nelson K.E."/>
            <person name="Daugherty S."/>
            <person name="Deboy R.T."/>
            <person name="Wister J."/>
            <person name="Khouri H."/>
            <person name="Weidman J."/>
            <person name="Walsh D.A."/>
            <person name="Papke R.T."/>
            <person name="Sanchez Perez G."/>
            <person name="Sharma A.K."/>
            <person name="Nesbo C.L."/>
            <person name="MacLeod D."/>
            <person name="Bapteste E."/>
            <person name="Doolittle W.F."/>
            <person name="Charlebois R.L."/>
            <person name="Legault B."/>
            <person name="Rodriguez-Valera F."/>
        </authorList>
    </citation>
    <scope>NUCLEOTIDE SEQUENCE [LARGE SCALE GENOMIC DNA]</scope>
    <source>
        <strain evidence="3">DSM 13855 / CECT 5946 / M31</strain>
    </source>
</reference>
<dbReference type="InterPro" id="IPR036291">
    <property type="entry name" value="NAD(P)-bd_dom_sf"/>
</dbReference>
<dbReference type="PANTHER" id="PTHR48079">
    <property type="entry name" value="PROTEIN YEEZ"/>
    <property type="match status" value="1"/>
</dbReference>
<dbReference type="AlphaFoldDB" id="Q2S4B7"/>
<evidence type="ECO:0000313" key="3">
    <source>
        <dbReference type="Proteomes" id="UP000008674"/>
    </source>
</evidence>
<dbReference type="eggNOG" id="COG0451">
    <property type="taxonomic scope" value="Bacteria"/>
</dbReference>
<keyword evidence="3" id="KW-1185">Reference proteome</keyword>
<name>Q2S4B7_SALRD</name>
<dbReference type="GO" id="GO:0005737">
    <property type="term" value="C:cytoplasm"/>
    <property type="evidence" value="ECO:0007669"/>
    <property type="project" value="TreeGrafter"/>
</dbReference>
<dbReference type="STRING" id="309807.SRU_0829"/>
<dbReference type="GO" id="GO:0004029">
    <property type="term" value="F:aldehyde dehydrogenase (NAD+) activity"/>
    <property type="evidence" value="ECO:0007669"/>
    <property type="project" value="TreeGrafter"/>
</dbReference>
<dbReference type="InterPro" id="IPR051783">
    <property type="entry name" value="NAD(P)-dependent_oxidoreduct"/>
</dbReference>
<dbReference type="InterPro" id="IPR001509">
    <property type="entry name" value="Epimerase_deHydtase"/>
</dbReference>
<dbReference type="HOGENOM" id="CLU_007383_6_0_10"/>
<dbReference type="Gene3D" id="3.40.50.720">
    <property type="entry name" value="NAD(P)-binding Rossmann-like Domain"/>
    <property type="match status" value="1"/>
</dbReference>
<dbReference type="Proteomes" id="UP000008674">
    <property type="component" value="Chromosome"/>
</dbReference>
<dbReference type="EnsemblBacteria" id="ABC44668">
    <property type="protein sequence ID" value="ABC44668"/>
    <property type="gene ID" value="SRU_0829"/>
</dbReference>